<reference evidence="1" key="2">
    <citation type="journal article" date="2015" name="Data Brief">
        <title>Shoot transcriptome of the giant reed, Arundo donax.</title>
        <authorList>
            <person name="Barrero R.A."/>
            <person name="Guerrero F.D."/>
            <person name="Moolhuijzen P."/>
            <person name="Goolsby J.A."/>
            <person name="Tidwell J."/>
            <person name="Bellgard S.E."/>
            <person name="Bellgard M.I."/>
        </authorList>
    </citation>
    <scope>NUCLEOTIDE SEQUENCE</scope>
    <source>
        <tissue evidence="1">Shoot tissue taken approximately 20 cm above the soil surface</tissue>
    </source>
</reference>
<sequence>MGFKKTILLDRKLIVELVDRYTNGSLRWDEFSSLVKAAHAKRMGSASKRTVIPDRPKEEDYFYANPQECLQDLDHLQML</sequence>
<name>A0A0A9DI27_ARUDO</name>
<proteinExistence type="predicted"/>
<dbReference type="GO" id="GO:0005737">
    <property type="term" value="C:cytoplasm"/>
    <property type="evidence" value="ECO:0007669"/>
    <property type="project" value="TreeGrafter"/>
</dbReference>
<reference evidence="1" key="1">
    <citation type="submission" date="2014-09" db="EMBL/GenBank/DDBJ databases">
        <authorList>
            <person name="Magalhaes I.L.F."/>
            <person name="Oliveira U."/>
            <person name="Santos F.R."/>
            <person name="Vidigal T.H.D.A."/>
            <person name="Brescovit A.D."/>
            <person name="Santos A.J."/>
        </authorList>
    </citation>
    <scope>NUCLEOTIDE SEQUENCE</scope>
    <source>
        <tissue evidence="1">Shoot tissue taken approximately 20 cm above the soil surface</tissue>
    </source>
</reference>
<evidence type="ECO:0000313" key="1">
    <source>
        <dbReference type="EMBL" id="JAD83427.1"/>
    </source>
</evidence>
<dbReference type="AlphaFoldDB" id="A0A0A9DI27"/>
<accession>A0A0A9DI27</accession>
<protein>
    <submittedName>
        <fullName evidence="1">Uncharacterized protein</fullName>
    </submittedName>
</protein>
<dbReference type="EMBL" id="GBRH01214468">
    <property type="protein sequence ID" value="JAD83427.1"/>
    <property type="molecule type" value="Transcribed_RNA"/>
</dbReference>
<dbReference type="PANTHER" id="PTHR31741:SF3">
    <property type="entry name" value="O-FUCOSYLTRANSFERASE FAMILY PROTEIN"/>
    <property type="match status" value="1"/>
</dbReference>
<organism evidence="1">
    <name type="scientific">Arundo donax</name>
    <name type="common">Giant reed</name>
    <name type="synonym">Donax arundinaceus</name>
    <dbReference type="NCBI Taxonomy" id="35708"/>
    <lineage>
        <taxon>Eukaryota</taxon>
        <taxon>Viridiplantae</taxon>
        <taxon>Streptophyta</taxon>
        <taxon>Embryophyta</taxon>
        <taxon>Tracheophyta</taxon>
        <taxon>Spermatophyta</taxon>
        <taxon>Magnoliopsida</taxon>
        <taxon>Liliopsida</taxon>
        <taxon>Poales</taxon>
        <taxon>Poaceae</taxon>
        <taxon>PACMAD clade</taxon>
        <taxon>Arundinoideae</taxon>
        <taxon>Arundineae</taxon>
        <taxon>Arundo</taxon>
    </lineage>
</organism>
<dbReference type="PANTHER" id="PTHR31741">
    <property type="entry name" value="OS02G0726500 PROTEIN-RELATED"/>
    <property type="match status" value="1"/>
</dbReference>